<feature type="region of interest" description="Disordered" evidence="4">
    <location>
        <begin position="510"/>
        <end position="552"/>
    </location>
</feature>
<feature type="compositionally biased region" description="Basic residues" evidence="4">
    <location>
        <begin position="73"/>
        <end position="82"/>
    </location>
</feature>
<evidence type="ECO:0000256" key="3">
    <source>
        <dbReference type="SAM" id="Coils"/>
    </source>
</evidence>
<evidence type="ECO:0000313" key="6">
    <source>
        <dbReference type="Proteomes" id="UP001302812"/>
    </source>
</evidence>
<sequence>MSSFGAKRKPRAIHTLDDDDDLLNPSPAGGDEPDNRKSQPVLQHPIYSSFLLIIDLPKSNQADALPAESASHGRIKFGRNKPAKSSALRRSININQDDAGAVLGGAPTAASRDDQDEESSEPVVIRPALSRSGSTKQKNRPASSRLSFGPTDSGEAASETDAAAGAGAKQLTPKRTLGQRALENNALRRSASLKNLTGSLPLRFGGDEDRPRYSKEYLEELQSSTPNTPQNLSSLQVPDDEDAMELDQSELEGALVVQPTDLAPISAKPSTIPQILTEAQIRERKERRARLAKEAEYIPLEGGSDDEEEVSGQGGARVTVHFPSKKKKESRLIAEDEDLGEGYDEFVSDGGLALGKKAEREAARRHRQEMAELIQAAEGEDGSDAEGSDDSSEAERRAAYEAAQRRAGMDGLHRRELDQDVMDLDGGGAGLGPDAIPRMKPLPKLNEVLQRMREIVQGLEDEVTRKRATIAGLEKEKEEILAREKEVQGILDQAGTKYQAALESLGGSASKLVGQSPLRPLPPGLAGDFPGERGLESFGATPTKADDGEDMV</sequence>
<gene>
    <name evidence="5" type="ORF">N656DRAFT_744816</name>
</gene>
<protein>
    <recommendedName>
        <fullName evidence="7">Nineteen complex-related protein 2-domain-containing protein</fullName>
    </recommendedName>
</protein>
<evidence type="ECO:0000256" key="4">
    <source>
        <dbReference type="SAM" id="MobiDB-lite"/>
    </source>
</evidence>
<feature type="compositionally biased region" description="Basic and acidic residues" evidence="4">
    <location>
        <begin position="393"/>
        <end position="414"/>
    </location>
</feature>
<dbReference type="Proteomes" id="UP001302812">
    <property type="component" value="Unassembled WGS sequence"/>
</dbReference>
<feature type="compositionally biased region" description="Polar residues" evidence="4">
    <location>
        <begin position="221"/>
        <end position="236"/>
    </location>
</feature>
<keyword evidence="6" id="KW-1185">Reference proteome</keyword>
<dbReference type="GO" id="GO:0071008">
    <property type="term" value="C:U2-type post-mRNA release spliceosomal complex"/>
    <property type="evidence" value="ECO:0007669"/>
    <property type="project" value="InterPro"/>
</dbReference>
<comment type="subcellular location">
    <subcellularLocation>
        <location evidence="1">Nucleus</location>
    </subcellularLocation>
</comment>
<dbReference type="GeneID" id="89937009"/>
<dbReference type="RefSeq" id="XP_064673660.1">
    <property type="nucleotide sequence ID" value="XM_064812884.1"/>
</dbReference>
<feature type="region of interest" description="Disordered" evidence="4">
    <location>
        <begin position="300"/>
        <end position="331"/>
    </location>
</feature>
<feature type="region of interest" description="Disordered" evidence="4">
    <location>
        <begin position="1"/>
        <end position="42"/>
    </location>
</feature>
<evidence type="ECO:0000313" key="5">
    <source>
        <dbReference type="EMBL" id="KAK4116090.1"/>
    </source>
</evidence>
<feature type="region of interest" description="Disordered" evidence="4">
    <location>
        <begin position="197"/>
        <end position="246"/>
    </location>
</feature>
<dbReference type="PANTHER" id="PTHR12214:SF0">
    <property type="entry name" value="LD29489P"/>
    <property type="match status" value="1"/>
</dbReference>
<dbReference type="AlphaFoldDB" id="A0AAN6YVZ2"/>
<evidence type="ECO:0000256" key="2">
    <source>
        <dbReference type="ARBA" id="ARBA00023242"/>
    </source>
</evidence>
<dbReference type="GO" id="GO:0003677">
    <property type="term" value="F:DNA binding"/>
    <property type="evidence" value="ECO:0007669"/>
    <property type="project" value="InterPro"/>
</dbReference>
<dbReference type="InterPro" id="IPR012890">
    <property type="entry name" value="GCFC2-like"/>
</dbReference>
<name>A0AAN6YVZ2_9PEZI</name>
<keyword evidence="3" id="KW-0175">Coiled coil</keyword>
<feature type="compositionally biased region" description="Low complexity" evidence="4">
    <location>
        <begin position="152"/>
        <end position="168"/>
    </location>
</feature>
<dbReference type="GO" id="GO:0000390">
    <property type="term" value="P:spliceosomal complex disassembly"/>
    <property type="evidence" value="ECO:0007669"/>
    <property type="project" value="InterPro"/>
</dbReference>
<evidence type="ECO:0000256" key="1">
    <source>
        <dbReference type="ARBA" id="ARBA00004123"/>
    </source>
</evidence>
<feature type="compositionally biased region" description="Basic and acidic residues" evidence="4">
    <location>
        <begin position="205"/>
        <end position="218"/>
    </location>
</feature>
<accession>A0AAN6YVZ2</accession>
<dbReference type="EMBL" id="MU853333">
    <property type="protein sequence ID" value="KAK4116090.1"/>
    <property type="molecule type" value="Genomic_DNA"/>
</dbReference>
<feature type="compositionally biased region" description="Basic residues" evidence="4">
    <location>
        <begin position="1"/>
        <end position="12"/>
    </location>
</feature>
<feature type="compositionally biased region" description="Acidic residues" evidence="4">
    <location>
        <begin position="378"/>
        <end position="392"/>
    </location>
</feature>
<feature type="coiled-coil region" evidence="3">
    <location>
        <begin position="442"/>
        <end position="483"/>
    </location>
</feature>
<dbReference type="PANTHER" id="PTHR12214">
    <property type="entry name" value="GC-RICH SEQUENCE DNA-BINDING FACTOR"/>
    <property type="match status" value="1"/>
</dbReference>
<organism evidence="5 6">
    <name type="scientific">Canariomyces notabilis</name>
    <dbReference type="NCBI Taxonomy" id="2074819"/>
    <lineage>
        <taxon>Eukaryota</taxon>
        <taxon>Fungi</taxon>
        <taxon>Dikarya</taxon>
        <taxon>Ascomycota</taxon>
        <taxon>Pezizomycotina</taxon>
        <taxon>Sordariomycetes</taxon>
        <taxon>Sordariomycetidae</taxon>
        <taxon>Sordariales</taxon>
        <taxon>Chaetomiaceae</taxon>
        <taxon>Canariomyces</taxon>
    </lineage>
</organism>
<evidence type="ECO:0008006" key="7">
    <source>
        <dbReference type="Google" id="ProtNLM"/>
    </source>
</evidence>
<reference evidence="5" key="1">
    <citation type="journal article" date="2023" name="Mol. Phylogenet. Evol.">
        <title>Genome-scale phylogeny and comparative genomics of the fungal order Sordariales.</title>
        <authorList>
            <person name="Hensen N."/>
            <person name="Bonometti L."/>
            <person name="Westerberg I."/>
            <person name="Brannstrom I.O."/>
            <person name="Guillou S."/>
            <person name="Cros-Aarteil S."/>
            <person name="Calhoun S."/>
            <person name="Haridas S."/>
            <person name="Kuo A."/>
            <person name="Mondo S."/>
            <person name="Pangilinan J."/>
            <person name="Riley R."/>
            <person name="LaButti K."/>
            <person name="Andreopoulos B."/>
            <person name="Lipzen A."/>
            <person name="Chen C."/>
            <person name="Yan M."/>
            <person name="Daum C."/>
            <person name="Ng V."/>
            <person name="Clum A."/>
            <person name="Steindorff A."/>
            <person name="Ohm R.A."/>
            <person name="Martin F."/>
            <person name="Silar P."/>
            <person name="Natvig D.O."/>
            <person name="Lalanne C."/>
            <person name="Gautier V."/>
            <person name="Ament-Velasquez S.L."/>
            <person name="Kruys A."/>
            <person name="Hutchinson M.I."/>
            <person name="Powell A.J."/>
            <person name="Barry K."/>
            <person name="Miller A.N."/>
            <person name="Grigoriev I.V."/>
            <person name="Debuchy R."/>
            <person name="Gladieux P."/>
            <person name="Hiltunen Thoren M."/>
            <person name="Johannesson H."/>
        </authorList>
    </citation>
    <scope>NUCLEOTIDE SEQUENCE</scope>
    <source>
        <strain evidence="5">CBS 508.74</strain>
    </source>
</reference>
<proteinExistence type="predicted"/>
<comment type="caution">
    <text evidence="5">The sequence shown here is derived from an EMBL/GenBank/DDBJ whole genome shotgun (WGS) entry which is preliminary data.</text>
</comment>
<dbReference type="Pfam" id="PF15458">
    <property type="entry name" value="NTR2"/>
    <property type="match status" value="1"/>
</dbReference>
<dbReference type="InterPro" id="IPR028211">
    <property type="entry name" value="Ntr2"/>
</dbReference>
<feature type="region of interest" description="Disordered" evidence="4">
    <location>
        <begin position="357"/>
        <end position="414"/>
    </location>
</feature>
<reference evidence="5" key="2">
    <citation type="submission" date="2023-05" db="EMBL/GenBank/DDBJ databases">
        <authorList>
            <consortium name="Lawrence Berkeley National Laboratory"/>
            <person name="Steindorff A."/>
            <person name="Hensen N."/>
            <person name="Bonometti L."/>
            <person name="Westerberg I."/>
            <person name="Brannstrom I.O."/>
            <person name="Guillou S."/>
            <person name="Cros-Aarteil S."/>
            <person name="Calhoun S."/>
            <person name="Haridas S."/>
            <person name="Kuo A."/>
            <person name="Mondo S."/>
            <person name="Pangilinan J."/>
            <person name="Riley R."/>
            <person name="Labutti K."/>
            <person name="Andreopoulos B."/>
            <person name="Lipzen A."/>
            <person name="Chen C."/>
            <person name="Yanf M."/>
            <person name="Daum C."/>
            <person name="Ng V."/>
            <person name="Clum A."/>
            <person name="Ohm R."/>
            <person name="Martin F."/>
            <person name="Silar P."/>
            <person name="Natvig D."/>
            <person name="Lalanne C."/>
            <person name="Gautier V."/>
            <person name="Ament-Velasquez S.L."/>
            <person name="Kruys A."/>
            <person name="Hutchinson M.I."/>
            <person name="Powell A.J."/>
            <person name="Barry K."/>
            <person name="Miller A.N."/>
            <person name="Grigoriev I.V."/>
            <person name="Debuchy R."/>
            <person name="Gladieux P."/>
            <person name="Thoren M.H."/>
            <person name="Johannesson H."/>
        </authorList>
    </citation>
    <scope>NUCLEOTIDE SEQUENCE</scope>
    <source>
        <strain evidence="5">CBS 508.74</strain>
    </source>
</reference>
<feature type="region of interest" description="Disordered" evidence="4">
    <location>
        <begin position="63"/>
        <end position="181"/>
    </location>
</feature>
<feature type="compositionally biased region" description="Polar residues" evidence="4">
    <location>
        <begin position="131"/>
        <end position="146"/>
    </location>
</feature>
<keyword evidence="2" id="KW-0539">Nucleus</keyword>